<dbReference type="Proteomes" id="UP001164250">
    <property type="component" value="Chromosome 2"/>
</dbReference>
<accession>A0ACC1C0R1</accession>
<keyword evidence="2" id="KW-1185">Reference proteome</keyword>
<protein>
    <submittedName>
        <fullName evidence="1">Uncharacterized protein</fullName>
    </submittedName>
</protein>
<comment type="caution">
    <text evidence="1">The sequence shown here is derived from an EMBL/GenBank/DDBJ whole genome shotgun (WGS) entry which is preliminary data.</text>
</comment>
<reference evidence="2" key="1">
    <citation type="journal article" date="2023" name="G3 (Bethesda)">
        <title>Genome assembly and association tests identify interacting loci associated with vigor, precocity, and sex in interspecific pistachio rootstocks.</title>
        <authorList>
            <person name="Palmer W."/>
            <person name="Jacygrad E."/>
            <person name="Sagayaradj S."/>
            <person name="Cavanaugh K."/>
            <person name="Han R."/>
            <person name="Bertier L."/>
            <person name="Beede B."/>
            <person name="Kafkas S."/>
            <person name="Golino D."/>
            <person name="Preece J."/>
            <person name="Michelmore R."/>
        </authorList>
    </citation>
    <scope>NUCLEOTIDE SEQUENCE [LARGE SCALE GENOMIC DNA]</scope>
</reference>
<dbReference type="EMBL" id="CM047898">
    <property type="protein sequence ID" value="KAJ0105680.1"/>
    <property type="molecule type" value="Genomic_DNA"/>
</dbReference>
<proteinExistence type="predicted"/>
<organism evidence="1 2">
    <name type="scientific">Pistacia atlantica</name>
    <dbReference type="NCBI Taxonomy" id="434234"/>
    <lineage>
        <taxon>Eukaryota</taxon>
        <taxon>Viridiplantae</taxon>
        <taxon>Streptophyta</taxon>
        <taxon>Embryophyta</taxon>
        <taxon>Tracheophyta</taxon>
        <taxon>Spermatophyta</taxon>
        <taxon>Magnoliopsida</taxon>
        <taxon>eudicotyledons</taxon>
        <taxon>Gunneridae</taxon>
        <taxon>Pentapetalae</taxon>
        <taxon>rosids</taxon>
        <taxon>malvids</taxon>
        <taxon>Sapindales</taxon>
        <taxon>Anacardiaceae</taxon>
        <taxon>Pistacia</taxon>
    </lineage>
</organism>
<sequence>MDSHPWNNYELVAKEEQDPFVFLSQLPSLDMGMEHWQNKMSIQQSFINSAPLMENLPDPLYSSLDIVSTPRVNQGDMMFCDYGNGFGSWSELGPLFEPERQQVTMPCNNGGTFSETKNENKEIRRSKEEKIGSTESPKTLSRKTISKYFYMPITRAAKELNVGLTLLKKRCRELGIRRWPHRKLMSLQTLINNVQELEEEGEGTEGKLKEAIKVLEREKKMMEELPDLQMEEKTKRLRQACFKANYKKRKLMGMGMMDSMQGSSSGNSRAVLEGSFAYEIDDEEDEVLRALFSDSSSNNTIS</sequence>
<evidence type="ECO:0000313" key="2">
    <source>
        <dbReference type="Proteomes" id="UP001164250"/>
    </source>
</evidence>
<evidence type="ECO:0000313" key="1">
    <source>
        <dbReference type="EMBL" id="KAJ0105680.1"/>
    </source>
</evidence>
<gene>
    <name evidence="1" type="ORF">Patl1_18763</name>
</gene>
<name>A0ACC1C0R1_9ROSI</name>